<dbReference type="EMBL" id="CAJOBJ010360636">
    <property type="protein sequence ID" value="CAF5217785.1"/>
    <property type="molecule type" value="Genomic_DNA"/>
</dbReference>
<evidence type="ECO:0000256" key="1">
    <source>
        <dbReference type="ARBA" id="ARBA00022771"/>
    </source>
</evidence>
<evidence type="ECO:0000313" key="5">
    <source>
        <dbReference type="Proteomes" id="UP000681967"/>
    </source>
</evidence>
<dbReference type="PANTHER" id="PTHR45819">
    <property type="entry name" value="CENTAURIN-GAMMA-1A"/>
    <property type="match status" value="1"/>
</dbReference>
<reference evidence="2" key="1">
    <citation type="submission" date="2021-02" db="EMBL/GenBank/DDBJ databases">
        <authorList>
            <person name="Nowell W R."/>
        </authorList>
    </citation>
    <scope>NUCLEOTIDE SEQUENCE</scope>
</reference>
<dbReference type="Proteomes" id="UP000676336">
    <property type="component" value="Unassembled WGS sequence"/>
</dbReference>
<protein>
    <submittedName>
        <fullName evidence="2">Uncharacterized protein</fullName>
    </submittedName>
</protein>
<sequence length="95" mass="10978">MNFVTECFIKDCSLLRSERERWIRDKYEQKLFVAPLSILPNQARQSLIEAIPKEDLYTVILILAHRKISPDDLNSSLLHVAASQGNVTVLQLLLW</sequence>
<dbReference type="Gene3D" id="1.25.40.20">
    <property type="entry name" value="Ankyrin repeat-containing domain"/>
    <property type="match status" value="1"/>
</dbReference>
<comment type="caution">
    <text evidence="2">The sequence shown here is derived from an EMBL/GenBank/DDBJ whole genome shotgun (WGS) entry which is preliminary data.</text>
</comment>
<dbReference type="Proteomes" id="UP000681720">
    <property type="component" value="Unassembled WGS sequence"/>
</dbReference>
<dbReference type="AlphaFoldDB" id="A0A8S3G323"/>
<dbReference type="InterPro" id="IPR036770">
    <property type="entry name" value="Ankyrin_rpt-contain_sf"/>
</dbReference>
<dbReference type="InterPro" id="IPR051282">
    <property type="entry name" value="Arf-GAP_GTPase_ANK_PH"/>
</dbReference>
<evidence type="ECO:0000313" key="3">
    <source>
        <dbReference type="EMBL" id="CAF5203933.1"/>
    </source>
</evidence>
<evidence type="ECO:0000313" key="4">
    <source>
        <dbReference type="EMBL" id="CAF5217785.1"/>
    </source>
</evidence>
<dbReference type="GO" id="GO:0003924">
    <property type="term" value="F:GTPase activity"/>
    <property type="evidence" value="ECO:0007669"/>
    <property type="project" value="TreeGrafter"/>
</dbReference>
<keyword evidence="1" id="KW-0863">Zinc-finger</keyword>
<accession>A0A8S3G323</accession>
<feature type="non-terminal residue" evidence="2">
    <location>
        <position position="1"/>
    </location>
</feature>
<proteinExistence type="predicted"/>
<organism evidence="2 5">
    <name type="scientific">Rotaria magnacalcarata</name>
    <dbReference type="NCBI Taxonomy" id="392030"/>
    <lineage>
        <taxon>Eukaryota</taxon>
        <taxon>Metazoa</taxon>
        <taxon>Spiralia</taxon>
        <taxon>Gnathifera</taxon>
        <taxon>Rotifera</taxon>
        <taxon>Eurotatoria</taxon>
        <taxon>Bdelloidea</taxon>
        <taxon>Philodinida</taxon>
        <taxon>Philodinidae</taxon>
        <taxon>Rotaria</taxon>
    </lineage>
</organism>
<dbReference type="Proteomes" id="UP000681967">
    <property type="component" value="Unassembled WGS sequence"/>
</dbReference>
<dbReference type="PANTHER" id="PTHR45819:SF5">
    <property type="entry name" value="CENTAURIN-GAMMA-1A"/>
    <property type="match status" value="1"/>
</dbReference>
<dbReference type="GO" id="GO:0005096">
    <property type="term" value="F:GTPase activator activity"/>
    <property type="evidence" value="ECO:0007669"/>
    <property type="project" value="TreeGrafter"/>
</dbReference>
<name>A0A8S3G323_9BILA</name>
<gene>
    <name evidence="2" type="ORF">BYL167_LOCUS71851</name>
    <name evidence="4" type="ORF">GIL414_LOCUS82609</name>
    <name evidence="3" type="ORF">SMN809_LOCUS76325</name>
</gene>
<dbReference type="EMBL" id="CAJOBI010334569">
    <property type="protein sequence ID" value="CAF5203933.1"/>
    <property type="molecule type" value="Genomic_DNA"/>
</dbReference>
<keyword evidence="1" id="KW-0479">Metal-binding</keyword>
<keyword evidence="1" id="KW-0862">Zinc</keyword>
<evidence type="ECO:0000313" key="2">
    <source>
        <dbReference type="EMBL" id="CAF5148868.1"/>
    </source>
</evidence>
<dbReference type="EMBL" id="CAJOBH010256524">
    <property type="protein sequence ID" value="CAF5148868.1"/>
    <property type="molecule type" value="Genomic_DNA"/>
</dbReference>
<dbReference type="GO" id="GO:0008270">
    <property type="term" value="F:zinc ion binding"/>
    <property type="evidence" value="ECO:0007669"/>
    <property type="project" value="UniProtKB-KW"/>
</dbReference>